<keyword evidence="1" id="KW-1133">Transmembrane helix</keyword>
<keyword evidence="3" id="KW-1185">Reference proteome</keyword>
<evidence type="ECO:0000256" key="1">
    <source>
        <dbReference type="SAM" id="Phobius"/>
    </source>
</evidence>
<dbReference type="KEGG" id="aarg:Aargi30884_22780"/>
<dbReference type="EMBL" id="AP019695">
    <property type="protein sequence ID" value="BBK23375.1"/>
    <property type="molecule type" value="Genomic_DNA"/>
</dbReference>
<keyword evidence="1" id="KW-0472">Membrane</keyword>
<organism evidence="2 3">
    <name type="scientific">Amedibacterium intestinale</name>
    <dbReference type="NCBI Taxonomy" id="2583452"/>
    <lineage>
        <taxon>Bacteria</taxon>
        <taxon>Bacillati</taxon>
        <taxon>Bacillota</taxon>
        <taxon>Erysipelotrichia</taxon>
        <taxon>Erysipelotrichales</taxon>
        <taxon>Erysipelotrichaceae</taxon>
        <taxon>Amedibacterium</taxon>
    </lineage>
</organism>
<dbReference type="Proteomes" id="UP000464754">
    <property type="component" value="Chromosome"/>
</dbReference>
<dbReference type="RefSeq" id="WP_163052299.1">
    <property type="nucleotide sequence ID" value="NZ_AP019695.1"/>
</dbReference>
<reference evidence="3" key="1">
    <citation type="submission" date="2019-05" db="EMBL/GenBank/DDBJ databases">
        <title>Complete genome sequencing of Absiella argi strain JCM 30884.</title>
        <authorList>
            <person name="Sakamoto M."/>
            <person name="Murakami T."/>
            <person name="Mori H."/>
        </authorList>
    </citation>
    <scope>NUCLEOTIDE SEQUENCE [LARGE SCALE GENOMIC DNA]</scope>
    <source>
        <strain evidence="3">JCM 30884</strain>
    </source>
</reference>
<gene>
    <name evidence="2" type="ORF">Aargi30884_22780</name>
</gene>
<evidence type="ECO:0000313" key="3">
    <source>
        <dbReference type="Proteomes" id="UP000464754"/>
    </source>
</evidence>
<accession>A0A6N4TLS9</accession>
<keyword evidence="1" id="KW-0812">Transmembrane</keyword>
<feature type="transmembrane region" description="Helical" evidence="1">
    <location>
        <begin position="12"/>
        <end position="35"/>
    </location>
</feature>
<name>A0A6N4TLS9_9FIRM</name>
<proteinExistence type="predicted"/>
<evidence type="ECO:0000313" key="2">
    <source>
        <dbReference type="EMBL" id="BBK23375.1"/>
    </source>
</evidence>
<sequence>MGKIIREIIEIITVSITIYILFIVGISVVKTILYIHRHKVEWKDKFRELFLDFFYEILNPINWFL</sequence>
<dbReference type="AlphaFoldDB" id="A0A6N4TLS9"/>
<protein>
    <submittedName>
        <fullName evidence="2">Uncharacterized protein</fullName>
    </submittedName>
</protein>